<feature type="transmembrane region" description="Helical" evidence="1">
    <location>
        <begin position="20"/>
        <end position="38"/>
    </location>
</feature>
<reference evidence="2 3" key="1">
    <citation type="journal article" date="2019" name="Nat. Ecol. Evol.">
        <title>Megaphylogeny resolves global patterns of mushroom evolution.</title>
        <authorList>
            <person name="Varga T."/>
            <person name="Krizsan K."/>
            <person name="Foldi C."/>
            <person name="Dima B."/>
            <person name="Sanchez-Garcia M."/>
            <person name="Sanchez-Ramirez S."/>
            <person name="Szollosi G.J."/>
            <person name="Szarkandi J.G."/>
            <person name="Papp V."/>
            <person name="Albert L."/>
            <person name="Andreopoulos W."/>
            <person name="Angelini C."/>
            <person name="Antonin V."/>
            <person name="Barry K.W."/>
            <person name="Bougher N.L."/>
            <person name="Buchanan P."/>
            <person name="Buyck B."/>
            <person name="Bense V."/>
            <person name="Catcheside P."/>
            <person name="Chovatia M."/>
            <person name="Cooper J."/>
            <person name="Damon W."/>
            <person name="Desjardin D."/>
            <person name="Finy P."/>
            <person name="Geml J."/>
            <person name="Haridas S."/>
            <person name="Hughes K."/>
            <person name="Justo A."/>
            <person name="Karasinski D."/>
            <person name="Kautmanova I."/>
            <person name="Kiss B."/>
            <person name="Kocsube S."/>
            <person name="Kotiranta H."/>
            <person name="LaButti K.M."/>
            <person name="Lechner B.E."/>
            <person name="Liimatainen K."/>
            <person name="Lipzen A."/>
            <person name="Lukacs Z."/>
            <person name="Mihaltcheva S."/>
            <person name="Morgado L.N."/>
            <person name="Niskanen T."/>
            <person name="Noordeloos M.E."/>
            <person name="Ohm R.A."/>
            <person name="Ortiz-Santana B."/>
            <person name="Ovrebo C."/>
            <person name="Racz N."/>
            <person name="Riley R."/>
            <person name="Savchenko A."/>
            <person name="Shiryaev A."/>
            <person name="Soop K."/>
            <person name="Spirin V."/>
            <person name="Szebenyi C."/>
            <person name="Tomsovsky M."/>
            <person name="Tulloss R.E."/>
            <person name="Uehling J."/>
            <person name="Grigoriev I.V."/>
            <person name="Vagvolgyi C."/>
            <person name="Papp T."/>
            <person name="Martin F.M."/>
            <person name="Miettinen O."/>
            <person name="Hibbett D.S."/>
            <person name="Nagy L.G."/>
        </authorList>
    </citation>
    <scope>NUCLEOTIDE SEQUENCE [LARGE SCALE GENOMIC DNA]</scope>
    <source>
        <strain evidence="2 3">OMC1185</strain>
    </source>
</reference>
<dbReference type="EMBL" id="ML213525">
    <property type="protein sequence ID" value="TFK47254.1"/>
    <property type="molecule type" value="Genomic_DNA"/>
</dbReference>
<feature type="transmembrane region" description="Helical" evidence="1">
    <location>
        <begin position="375"/>
        <end position="398"/>
    </location>
</feature>
<name>A0A5C3MPN9_9AGAM</name>
<keyword evidence="1" id="KW-0812">Transmembrane</keyword>
<gene>
    <name evidence="2" type="ORF">OE88DRAFT_1666637</name>
</gene>
<feature type="transmembrane region" description="Helical" evidence="1">
    <location>
        <begin position="303"/>
        <end position="329"/>
    </location>
</feature>
<evidence type="ECO:0000256" key="1">
    <source>
        <dbReference type="SAM" id="Phobius"/>
    </source>
</evidence>
<dbReference type="InterPro" id="IPR040410">
    <property type="entry name" value="UPF0658_Golgi"/>
</dbReference>
<dbReference type="AlphaFoldDB" id="A0A5C3MPN9"/>
<feature type="transmembrane region" description="Helical" evidence="1">
    <location>
        <begin position="410"/>
        <end position="435"/>
    </location>
</feature>
<keyword evidence="1" id="KW-1133">Transmembrane helix</keyword>
<feature type="transmembrane region" description="Helical" evidence="1">
    <location>
        <begin position="205"/>
        <end position="225"/>
    </location>
</feature>
<dbReference type="Proteomes" id="UP000305948">
    <property type="component" value="Unassembled WGS sequence"/>
</dbReference>
<keyword evidence="3" id="KW-1185">Reference proteome</keyword>
<accession>A0A5C3MPN9</accession>
<feature type="transmembrane region" description="Helical" evidence="1">
    <location>
        <begin position="350"/>
        <end position="369"/>
    </location>
</feature>
<evidence type="ECO:0000313" key="2">
    <source>
        <dbReference type="EMBL" id="TFK47254.1"/>
    </source>
</evidence>
<feature type="transmembrane region" description="Helical" evidence="1">
    <location>
        <begin position="181"/>
        <end position="199"/>
    </location>
</feature>
<proteinExistence type="predicted"/>
<protein>
    <submittedName>
        <fullName evidence="2">Uncharacterized protein</fullName>
    </submittedName>
</protein>
<keyword evidence="1" id="KW-0472">Membrane</keyword>
<dbReference type="GO" id="GO:0005794">
    <property type="term" value="C:Golgi apparatus"/>
    <property type="evidence" value="ECO:0007669"/>
    <property type="project" value="TreeGrafter"/>
</dbReference>
<dbReference type="OrthoDB" id="2684482at2759"/>
<evidence type="ECO:0000313" key="3">
    <source>
        <dbReference type="Proteomes" id="UP000305948"/>
    </source>
</evidence>
<dbReference type="PANTHER" id="PTHR34391">
    <property type="entry name" value="UPF0658 GOLGI APPARATUS MEMBRANE PROTEIN C1952.10C-RELATED"/>
    <property type="match status" value="1"/>
</dbReference>
<sequence length="471" mass="53044">MLTIADHARISLRQIYTRLTLTQFTLAFFLLGFTHCFAQGIMQAFLFSVDDDAGSLVSSMIQQANASMYQSEFAYLTRPNGEYHLSLCTHIPGAAAENPCQPVYSTSGLNATEDVSVDPIYPDQTMTTVVDPSQVISIIGSNSSGVTLMDSSGKQTVLDQTCVKTLVYPSQVINNSRREDLALLIAQFWLFSISYFGLMHDSIPHIIAVVCTRVIATGWSAYSIWRTTDIEKRFQHLIVDNGTPCHTQIFPTYFATRISFQVPDLVLNLTGLLISSYLSWHLVKDYAGHSFKRVGPPAAIVRVYRFVLAVFVCMQLLVFFLTAAMGLWVDQLVNGDIARISSHTAIYKGLFLFTTVVLIPWLTMGWYSVRLEKKPLMSGFLVLAFVLIVCWAIMFYSLVYRWTFIQWPFFACMTVSSFVVLIACFGFGVICWLNFGKGLKHWLYVEDILAKSDFEPEVFPHDAEKVPFPGY</sequence>
<dbReference type="PANTHER" id="PTHR34391:SF2">
    <property type="entry name" value="TRP C-TERMINAL DOMAIN-CONTAINING PROTEIN"/>
    <property type="match status" value="1"/>
</dbReference>
<organism evidence="2 3">
    <name type="scientific">Heliocybe sulcata</name>
    <dbReference type="NCBI Taxonomy" id="5364"/>
    <lineage>
        <taxon>Eukaryota</taxon>
        <taxon>Fungi</taxon>
        <taxon>Dikarya</taxon>
        <taxon>Basidiomycota</taxon>
        <taxon>Agaricomycotina</taxon>
        <taxon>Agaricomycetes</taxon>
        <taxon>Gloeophyllales</taxon>
        <taxon>Gloeophyllaceae</taxon>
        <taxon>Heliocybe</taxon>
    </lineage>
</organism>